<dbReference type="GO" id="GO:0016887">
    <property type="term" value="F:ATP hydrolysis activity"/>
    <property type="evidence" value="ECO:0007669"/>
    <property type="project" value="InterPro"/>
</dbReference>
<dbReference type="EMBL" id="CP072829">
    <property type="protein sequence ID" value="QTU84700.1"/>
    <property type="molecule type" value="Genomic_DNA"/>
</dbReference>
<proteinExistence type="predicted"/>
<evidence type="ECO:0000256" key="4">
    <source>
        <dbReference type="ARBA" id="ARBA00022741"/>
    </source>
</evidence>
<dbReference type="GO" id="GO:0005524">
    <property type="term" value="F:ATP binding"/>
    <property type="evidence" value="ECO:0007669"/>
    <property type="project" value="UniProtKB-KW"/>
</dbReference>
<evidence type="ECO:0000313" key="10">
    <source>
        <dbReference type="EMBL" id="QTU84700.1"/>
    </source>
</evidence>
<dbReference type="InterPro" id="IPR017871">
    <property type="entry name" value="ABC_transporter-like_CS"/>
</dbReference>
<dbReference type="SUPFAM" id="SSF52540">
    <property type="entry name" value="P-loop containing nucleoside triphosphate hydrolases"/>
    <property type="match status" value="1"/>
</dbReference>
<dbReference type="PANTHER" id="PTHR42781">
    <property type="entry name" value="SPERMIDINE/PUTRESCINE IMPORT ATP-BINDING PROTEIN POTA"/>
    <property type="match status" value="1"/>
</dbReference>
<dbReference type="Pfam" id="PF00005">
    <property type="entry name" value="ABC_tran"/>
    <property type="match status" value="1"/>
</dbReference>
<dbReference type="Gene3D" id="3.40.50.300">
    <property type="entry name" value="P-loop containing nucleotide triphosphate hydrolases"/>
    <property type="match status" value="1"/>
</dbReference>
<dbReference type="InterPro" id="IPR003439">
    <property type="entry name" value="ABC_transporter-like_ATP-bd"/>
</dbReference>
<dbReference type="Proteomes" id="UP000636394">
    <property type="component" value="Unassembled WGS sequence"/>
</dbReference>
<dbReference type="InterPro" id="IPR050093">
    <property type="entry name" value="ABC_SmlMolc_Importer"/>
</dbReference>
<dbReference type="InterPro" id="IPR003593">
    <property type="entry name" value="AAA+_ATPase"/>
</dbReference>
<keyword evidence="3" id="KW-0997">Cell inner membrane</keyword>
<dbReference type="PROSITE" id="PS50893">
    <property type="entry name" value="ABC_TRANSPORTER_2"/>
    <property type="match status" value="1"/>
</dbReference>
<evidence type="ECO:0000256" key="3">
    <source>
        <dbReference type="ARBA" id="ARBA00022519"/>
    </source>
</evidence>
<reference evidence="10" key="2">
    <citation type="submission" date="2021-04" db="EMBL/GenBank/DDBJ databases">
        <title>Novel species in family Eggerthellaceae.</title>
        <authorList>
            <person name="Zhang G."/>
        </authorList>
    </citation>
    <scope>NUCLEOTIDE SEQUENCE</scope>
    <source>
        <strain evidence="10">Zg-886</strain>
    </source>
</reference>
<evidence type="ECO:0000313" key="11">
    <source>
        <dbReference type="Proteomes" id="UP000636394"/>
    </source>
</evidence>
<evidence type="ECO:0000313" key="9">
    <source>
        <dbReference type="EMBL" id="NHM13210.1"/>
    </source>
</evidence>
<dbReference type="PROSITE" id="PS00211">
    <property type="entry name" value="ABC_TRANSPORTER_1"/>
    <property type="match status" value="1"/>
</dbReference>
<keyword evidence="1" id="KW-0813">Transport</keyword>
<sequence length="375" mass="41371">MSLEVSIRKRFDSFTLDVDFSAGSEMLGFLGASGCGKSLTMRSIAGIETPDEGRIVVNGKVFFDRAAGKKPRVNLTPQQRKTALLFQNYMLFPNFTVEQNVAAGIGRDVPKVDVAARVAAELARFGLTGFEKRYPAQLSGGQQQRVALARMLAARPGILMLDEPFSALDAHLKSVLEQNLVNLFDAFDGTVLYVSHDIDEALRFCDRIAVVEAGHIVEVDTGRALVDHPQSLAGLKLSGCKNATEASRSGEREVWLPKWGVYVATGEPVPDDVAALGVRARMVQPAEGPGENCFRVRVDRVSDSRFERTLLLAFLDRDASDVPTVTEHGDEMKYLHQHLFWRIDFLHRPADALLPGAGDELWVRLPPENIMLVNR</sequence>
<evidence type="ECO:0000313" key="12">
    <source>
        <dbReference type="Proteomes" id="UP000671910"/>
    </source>
</evidence>
<reference evidence="9 11" key="1">
    <citation type="submission" date="2019-11" db="EMBL/GenBank/DDBJ databases">
        <title>Eggerthellaceae novel genus isolated from the rectal contents of marmort.</title>
        <authorList>
            <person name="Zhang G."/>
        </authorList>
    </citation>
    <scope>NUCLEOTIDE SEQUENCE [LARGE SCALE GENOMIC DNA]</scope>
    <source>
        <strain evidence="9">Zg-886</strain>
        <strain evidence="11">zg-886</strain>
    </source>
</reference>
<evidence type="ECO:0000256" key="6">
    <source>
        <dbReference type="ARBA" id="ARBA00022967"/>
    </source>
</evidence>
<keyword evidence="5 10" id="KW-0067">ATP-binding</keyword>
<gene>
    <name evidence="9" type="ORF">GMI68_00220</name>
    <name evidence="10" type="ORF">J7S26_01880</name>
</gene>
<keyword evidence="4" id="KW-0547">Nucleotide-binding</keyword>
<dbReference type="EMBL" id="WPCR01000001">
    <property type="protein sequence ID" value="NHM13210.1"/>
    <property type="molecule type" value="Genomic_DNA"/>
</dbReference>
<keyword evidence="2" id="KW-1003">Cell membrane</keyword>
<evidence type="ECO:0000256" key="2">
    <source>
        <dbReference type="ARBA" id="ARBA00022475"/>
    </source>
</evidence>
<name>A0A9E6SUM9_9ACTN</name>
<feature type="domain" description="ABC transporter" evidence="8">
    <location>
        <begin position="2"/>
        <end position="238"/>
    </location>
</feature>
<evidence type="ECO:0000256" key="5">
    <source>
        <dbReference type="ARBA" id="ARBA00022840"/>
    </source>
</evidence>
<accession>A0A9E6SUM9</accession>
<organism evidence="10 12">
    <name type="scientific">Xiamenia xianingshaonis</name>
    <dbReference type="NCBI Taxonomy" id="2682776"/>
    <lineage>
        <taxon>Bacteria</taxon>
        <taxon>Bacillati</taxon>
        <taxon>Actinomycetota</taxon>
        <taxon>Coriobacteriia</taxon>
        <taxon>Eggerthellales</taxon>
        <taxon>Eggerthellaceae</taxon>
        <taxon>Xiamenia</taxon>
    </lineage>
</organism>
<keyword evidence="11" id="KW-1185">Reference proteome</keyword>
<keyword evidence="7" id="KW-0472">Membrane</keyword>
<protein>
    <submittedName>
        <fullName evidence="10">ATP-binding cassette domain-containing protein</fullName>
    </submittedName>
</protein>
<dbReference type="AlphaFoldDB" id="A0A9E6SUM9"/>
<keyword evidence="6" id="KW-1278">Translocase</keyword>
<dbReference type="KEGG" id="ebz:J7S26_01880"/>
<dbReference type="Proteomes" id="UP000671910">
    <property type="component" value="Chromosome"/>
</dbReference>
<dbReference type="InterPro" id="IPR027417">
    <property type="entry name" value="P-loop_NTPase"/>
</dbReference>
<evidence type="ECO:0000256" key="1">
    <source>
        <dbReference type="ARBA" id="ARBA00022448"/>
    </source>
</evidence>
<dbReference type="RefSeq" id="WP_166338003.1">
    <property type="nucleotide sequence ID" value="NZ_CP072829.1"/>
</dbReference>
<evidence type="ECO:0000259" key="8">
    <source>
        <dbReference type="PROSITE" id="PS50893"/>
    </source>
</evidence>
<dbReference type="SMART" id="SM00382">
    <property type="entry name" value="AAA"/>
    <property type="match status" value="1"/>
</dbReference>
<dbReference type="PANTHER" id="PTHR42781:SF5">
    <property type="entry name" value="PUTRESCINE TRANSPORT ATP-BINDING PROTEIN POTG"/>
    <property type="match status" value="1"/>
</dbReference>
<evidence type="ECO:0000256" key="7">
    <source>
        <dbReference type="ARBA" id="ARBA00023136"/>
    </source>
</evidence>